<organism evidence="2 3">
    <name type="scientific">Thiothrix nivea (strain ATCC 35100 / DSM 5205 / JP2)</name>
    <dbReference type="NCBI Taxonomy" id="870187"/>
    <lineage>
        <taxon>Bacteria</taxon>
        <taxon>Pseudomonadati</taxon>
        <taxon>Pseudomonadota</taxon>
        <taxon>Gammaproteobacteria</taxon>
        <taxon>Thiotrichales</taxon>
        <taxon>Thiotrichaceae</taxon>
        <taxon>Thiothrix</taxon>
    </lineage>
</organism>
<reference evidence="3" key="1">
    <citation type="journal article" date="2011" name="Stand. Genomic Sci.">
        <title>Genome sequence of the filamentous, gliding Thiothrix nivea neotype strain (JP2(T)).</title>
        <authorList>
            <person name="Lapidus A."/>
            <person name="Nolan M."/>
            <person name="Lucas S."/>
            <person name="Glavina Del Rio T."/>
            <person name="Tice H."/>
            <person name="Cheng J.F."/>
            <person name="Tapia R."/>
            <person name="Han C."/>
            <person name="Goodwin L."/>
            <person name="Pitluck S."/>
            <person name="Liolios K."/>
            <person name="Pagani I."/>
            <person name="Ivanova N."/>
            <person name="Huntemann M."/>
            <person name="Mavromatis K."/>
            <person name="Mikhailova N."/>
            <person name="Pati A."/>
            <person name="Chen A."/>
            <person name="Palaniappan K."/>
            <person name="Land M."/>
            <person name="Brambilla E.M."/>
            <person name="Rohde M."/>
            <person name="Abt B."/>
            <person name="Verbarg S."/>
            <person name="Goker M."/>
            <person name="Bristow J."/>
            <person name="Eisen J.A."/>
            <person name="Markowitz V."/>
            <person name="Hugenholtz P."/>
            <person name="Kyrpides N.C."/>
            <person name="Klenk H.P."/>
            <person name="Woyke T."/>
        </authorList>
    </citation>
    <scope>NUCLEOTIDE SEQUENCE [LARGE SCALE GENOMIC DNA]</scope>
    <source>
        <strain evidence="3">ATCC 35100 / DSM 5205 / JP2</strain>
    </source>
</reference>
<accession>A0A656HDX3</accession>
<dbReference type="InterPro" id="IPR021309">
    <property type="entry name" value="YgaP-like_TM"/>
</dbReference>
<sequence length="63" mass="6879">MEKNVGGMDRNIRLGAGAVLIVLSLLKIISPIWLFLIIGIVLVATGYMNFCPAYKLIGMNTNK</sequence>
<dbReference type="OrthoDB" id="9804804at2"/>
<evidence type="ECO:0000313" key="2">
    <source>
        <dbReference type="EMBL" id="EIJ33389.1"/>
    </source>
</evidence>
<name>A0A656HDX3_THINJ</name>
<proteinExistence type="predicted"/>
<feature type="domain" description="Inner membrane protein YgaP-like transmembrane" evidence="1">
    <location>
        <begin position="1"/>
        <end position="63"/>
    </location>
</feature>
<dbReference type="Proteomes" id="UP000005317">
    <property type="component" value="Unassembled WGS sequence"/>
</dbReference>
<gene>
    <name evidence="2" type="ORF">Thini_0753</name>
</gene>
<dbReference type="Pfam" id="PF11127">
    <property type="entry name" value="YgaP-like_TM"/>
    <property type="match status" value="1"/>
</dbReference>
<evidence type="ECO:0000313" key="3">
    <source>
        <dbReference type="Proteomes" id="UP000005317"/>
    </source>
</evidence>
<evidence type="ECO:0000259" key="1">
    <source>
        <dbReference type="Pfam" id="PF11127"/>
    </source>
</evidence>
<dbReference type="RefSeq" id="WP_002707341.1">
    <property type="nucleotide sequence ID" value="NZ_JH651384.1"/>
</dbReference>
<protein>
    <recommendedName>
        <fullName evidence="1">Inner membrane protein YgaP-like transmembrane domain-containing protein</fullName>
    </recommendedName>
</protein>
<keyword evidence="3" id="KW-1185">Reference proteome</keyword>
<dbReference type="Gene3D" id="6.10.140.1340">
    <property type="match status" value="1"/>
</dbReference>
<dbReference type="AlphaFoldDB" id="A0A656HDX3"/>
<dbReference type="EMBL" id="JH651384">
    <property type="protein sequence ID" value="EIJ33389.1"/>
    <property type="molecule type" value="Genomic_DNA"/>
</dbReference>